<dbReference type="Proteomes" id="UP000178570">
    <property type="component" value="Unassembled WGS sequence"/>
</dbReference>
<dbReference type="Pfam" id="PF13439">
    <property type="entry name" value="Glyco_transf_4"/>
    <property type="match status" value="1"/>
</dbReference>
<dbReference type="PANTHER" id="PTHR12526">
    <property type="entry name" value="GLYCOSYLTRANSFERASE"/>
    <property type="match status" value="1"/>
</dbReference>
<dbReference type="InterPro" id="IPR001296">
    <property type="entry name" value="Glyco_trans_1"/>
</dbReference>
<name>A0A1G1XMC1_9BACT</name>
<gene>
    <name evidence="3" type="ORF">A2570_00155</name>
</gene>
<proteinExistence type="predicted"/>
<evidence type="ECO:0000259" key="2">
    <source>
        <dbReference type="Pfam" id="PF13439"/>
    </source>
</evidence>
<sequence>MKILQIGTIDKAGGAAQVSWDLKMELEKRGHFVSMFVSDRVSDDKNVFKIPPTFPKQQIVSRVLANDIDFYRTDYILKTKEFQEADIVNCHNLHCYFFNLDTLRKISEKKPIVWTLHDLWSISSRCAYPSEDSLKNGFFHCGDLNHYPPMEWHNEKYLAWKKSRIYAKTRLNLVTPSLWLKNLVARSVLENKPCQVINNGIDTSIFRQHNKQDCRQELGWPEDKKIILFLASGGNADPRKGWQYTQDLVETITDKQSFLFICVGGKQEDKTRDNLWFIPKSRNRNLLAKYFSASDVFLFPSLADNFPLTVLESMACGLPVVGFDTGGVTEEVEHLKTGYVAKYKNIDDLRSGIEYILHLDTEKLSAMKQQCVERVAANFTVEKMTDQYLSLYESLL</sequence>
<dbReference type="AlphaFoldDB" id="A0A1G1XMC1"/>
<dbReference type="PANTHER" id="PTHR12526:SF637">
    <property type="entry name" value="GLYCOSYLTRANSFERASE EPSF-RELATED"/>
    <property type="match status" value="1"/>
</dbReference>
<dbReference type="Gene3D" id="3.40.50.2000">
    <property type="entry name" value="Glycogen Phosphorylase B"/>
    <property type="match status" value="2"/>
</dbReference>
<organism evidence="3 4">
    <name type="scientific">Candidatus Brennerbacteria bacterium RIFOXYD1_FULL_41_16</name>
    <dbReference type="NCBI Taxonomy" id="1797529"/>
    <lineage>
        <taxon>Bacteria</taxon>
        <taxon>Candidatus Brenneribacteriota</taxon>
    </lineage>
</organism>
<dbReference type="EMBL" id="MHHY01000004">
    <property type="protein sequence ID" value="OGY40816.1"/>
    <property type="molecule type" value="Genomic_DNA"/>
</dbReference>
<feature type="domain" description="Glycosyltransferase subfamily 4-like N-terminal" evidence="2">
    <location>
        <begin position="13"/>
        <end position="204"/>
    </location>
</feature>
<evidence type="ECO:0000313" key="4">
    <source>
        <dbReference type="Proteomes" id="UP000178570"/>
    </source>
</evidence>
<protein>
    <recommendedName>
        <fullName evidence="5">Glycosyltransferase subfamily 4-like N-terminal domain-containing protein</fullName>
    </recommendedName>
</protein>
<accession>A0A1G1XMC1</accession>
<dbReference type="InterPro" id="IPR028098">
    <property type="entry name" value="Glyco_trans_4-like_N"/>
</dbReference>
<dbReference type="Pfam" id="PF00534">
    <property type="entry name" value="Glycos_transf_1"/>
    <property type="match status" value="1"/>
</dbReference>
<evidence type="ECO:0000313" key="3">
    <source>
        <dbReference type="EMBL" id="OGY40816.1"/>
    </source>
</evidence>
<evidence type="ECO:0008006" key="5">
    <source>
        <dbReference type="Google" id="ProtNLM"/>
    </source>
</evidence>
<dbReference type="STRING" id="1797529.A2570_00155"/>
<dbReference type="SUPFAM" id="SSF53756">
    <property type="entry name" value="UDP-Glycosyltransferase/glycogen phosphorylase"/>
    <property type="match status" value="1"/>
</dbReference>
<comment type="caution">
    <text evidence="3">The sequence shown here is derived from an EMBL/GenBank/DDBJ whole genome shotgun (WGS) entry which is preliminary data.</text>
</comment>
<reference evidence="3 4" key="1">
    <citation type="journal article" date="2016" name="Nat. Commun.">
        <title>Thousands of microbial genomes shed light on interconnected biogeochemical processes in an aquifer system.</title>
        <authorList>
            <person name="Anantharaman K."/>
            <person name="Brown C.T."/>
            <person name="Hug L.A."/>
            <person name="Sharon I."/>
            <person name="Castelle C.J."/>
            <person name="Probst A.J."/>
            <person name="Thomas B.C."/>
            <person name="Singh A."/>
            <person name="Wilkins M.J."/>
            <person name="Karaoz U."/>
            <person name="Brodie E.L."/>
            <person name="Williams K.H."/>
            <person name="Hubbard S.S."/>
            <person name="Banfield J.F."/>
        </authorList>
    </citation>
    <scope>NUCLEOTIDE SEQUENCE [LARGE SCALE GENOMIC DNA]</scope>
</reference>
<dbReference type="GO" id="GO:0016757">
    <property type="term" value="F:glycosyltransferase activity"/>
    <property type="evidence" value="ECO:0007669"/>
    <property type="project" value="InterPro"/>
</dbReference>
<evidence type="ECO:0000259" key="1">
    <source>
        <dbReference type="Pfam" id="PF00534"/>
    </source>
</evidence>
<feature type="domain" description="Glycosyl transferase family 1" evidence="1">
    <location>
        <begin position="211"/>
        <end position="369"/>
    </location>
</feature>